<dbReference type="GO" id="GO:0006629">
    <property type="term" value="P:lipid metabolic process"/>
    <property type="evidence" value="ECO:0007669"/>
    <property type="project" value="UniProtKB-KW"/>
</dbReference>
<dbReference type="InterPro" id="IPR018506">
    <property type="entry name" value="Cyt_B5_heme-BS"/>
</dbReference>
<dbReference type="SUPFAM" id="SSF55856">
    <property type="entry name" value="Cytochrome b5-like heme/steroid binding domain"/>
    <property type="match status" value="1"/>
</dbReference>
<dbReference type="Pfam" id="PF00487">
    <property type="entry name" value="FA_desaturase"/>
    <property type="match status" value="2"/>
</dbReference>
<name>A0A830HEY0_9CHLO</name>
<dbReference type="PIRSF" id="PIRSF015921">
    <property type="entry name" value="FA_sphinglp_des"/>
    <property type="match status" value="1"/>
</dbReference>
<protein>
    <submittedName>
        <fullName evidence="14">Delta 8 fatty acid desaturase</fullName>
    </submittedName>
</protein>
<dbReference type="Pfam" id="PF00173">
    <property type="entry name" value="Cyt-b5"/>
    <property type="match status" value="1"/>
</dbReference>
<comment type="subcellular location">
    <subcellularLocation>
        <location evidence="1">Membrane</location>
        <topology evidence="1">Multi-pass membrane protein</topology>
    </subcellularLocation>
</comment>
<comment type="similarity">
    <text evidence="3">Belongs to the fatty acid desaturase type 1 family.</text>
</comment>
<feature type="region of interest" description="Disordered" evidence="12">
    <location>
        <begin position="409"/>
        <end position="450"/>
    </location>
</feature>
<evidence type="ECO:0000256" key="7">
    <source>
        <dbReference type="ARBA" id="ARBA00022989"/>
    </source>
</evidence>
<gene>
    <name evidence="14" type="ORF">PPROV_000312400</name>
</gene>
<dbReference type="GO" id="GO:0020037">
    <property type="term" value="F:heme binding"/>
    <property type="evidence" value="ECO:0007669"/>
    <property type="project" value="InterPro"/>
</dbReference>
<feature type="region of interest" description="Disordered" evidence="12">
    <location>
        <begin position="33"/>
        <end position="108"/>
    </location>
</feature>
<dbReference type="AlphaFoldDB" id="A0A830HEY0"/>
<dbReference type="GO" id="GO:0016020">
    <property type="term" value="C:membrane"/>
    <property type="evidence" value="ECO:0007669"/>
    <property type="project" value="UniProtKB-SubCell"/>
</dbReference>
<evidence type="ECO:0000256" key="6">
    <source>
        <dbReference type="ARBA" id="ARBA00022723"/>
    </source>
</evidence>
<keyword evidence="10" id="KW-0443">Lipid metabolism</keyword>
<dbReference type="SMART" id="SM01117">
    <property type="entry name" value="Cyt-b5"/>
    <property type="match status" value="1"/>
</dbReference>
<dbReference type="OrthoDB" id="260519at2759"/>
<evidence type="ECO:0000256" key="11">
    <source>
        <dbReference type="ARBA" id="ARBA00023136"/>
    </source>
</evidence>
<dbReference type="EMBL" id="BNJQ01000007">
    <property type="protein sequence ID" value="GHP04370.1"/>
    <property type="molecule type" value="Genomic_DNA"/>
</dbReference>
<dbReference type="PROSITE" id="PS00191">
    <property type="entry name" value="CYTOCHROME_B5_1"/>
    <property type="match status" value="1"/>
</dbReference>
<evidence type="ECO:0000256" key="1">
    <source>
        <dbReference type="ARBA" id="ARBA00004141"/>
    </source>
</evidence>
<dbReference type="InterPro" id="IPR001199">
    <property type="entry name" value="Cyt_B5-like_heme/steroid-bd"/>
</dbReference>
<dbReference type="GO" id="GO:0016717">
    <property type="term" value="F:oxidoreductase activity, acting on paired donors, with oxidation of a pair of donors resulting in the reduction of molecular oxygen to two molecules of water"/>
    <property type="evidence" value="ECO:0007669"/>
    <property type="project" value="TreeGrafter"/>
</dbReference>
<keyword evidence="11" id="KW-0472">Membrane</keyword>
<dbReference type="InterPro" id="IPR005804">
    <property type="entry name" value="FA_desaturase_dom"/>
</dbReference>
<keyword evidence="9" id="KW-0408">Iron</keyword>
<evidence type="ECO:0000256" key="2">
    <source>
        <dbReference type="ARBA" id="ARBA00005189"/>
    </source>
</evidence>
<dbReference type="PROSITE" id="PS50255">
    <property type="entry name" value="CYTOCHROME_B5_2"/>
    <property type="match status" value="1"/>
</dbReference>
<comment type="caution">
    <text evidence="14">The sequence shown here is derived from an EMBL/GenBank/DDBJ whole genome shotgun (WGS) entry which is preliminary data.</text>
</comment>
<evidence type="ECO:0000259" key="13">
    <source>
        <dbReference type="PROSITE" id="PS50255"/>
    </source>
</evidence>
<accession>A0A830HEY0</accession>
<organism evidence="14 15">
    <name type="scientific">Pycnococcus provasolii</name>
    <dbReference type="NCBI Taxonomy" id="41880"/>
    <lineage>
        <taxon>Eukaryota</taxon>
        <taxon>Viridiplantae</taxon>
        <taxon>Chlorophyta</taxon>
        <taxon>Pseudoscourfieldiophyceae</taxon>
        <taxon>Pseudoscourfieldiales</taxon>
        <taxon>Pycnococcaceae</taxon>
        <taxon>Pycnococcus</taxon>
    </lineage>
</organism>
<evidence type="ECO:0000256" key="5">
    <source>
        <dbReference type="ARBA" id="ARBA00022692"/>
    </source>
</evidence>
<feature type="compositionally biased region" description="Low complexity" evidence="12">
    <location>
        <begin position="436"/>
        <end position="450"/>
    </location>
</feature>
<comment type="pathway">
    <text evidence="2">Lipid metabolism.</text>
</comment>
<feature type="domain" description="Cytochrome b5 heme-binding" evidence="13">
    <location>
        <begin position="110"/>
        <end position="185"/>
    </location>
</feature>
<evidence type="ECO:0000313" key="15">
    <source>
        <dbReference type="Proteomes" id="UP000660262"/>
    </source>
</evidence>
<keyword evidence="5" id="KW-0812">Transmembrane</keyword>
<evidence type="ECO:0000256" key="8">
    <source>
        <dbReference type="ARBA" id="ARBA00023002"/>
    </source>
</evidence>
<dbReference type="InterPro" id="IPR012171">
    <property type="entry name" value="Fatty_acid_desaturase"/>
</dbReference>
<evidence type="ECO:0000256" key="3">
    <source>
        <dbReference type="ARBA" id="ARBA00009295"/>
    </source>
</evidence>
<keyword evidence="4" id="KW-0349">Heme</keyword>
<dbReference type="PANTHER" id="PTHR19353:SF30">
    <property type="entry name" value="DELTA 8-(E)-SPHINGOLIPID DESATURASE"/>
    <property type="match status" value="1"/>
</dbReference>
<dbReference type="PANTHER" id="PTHR19353">
    <property type="entry name" value="FATTY ACID DESATURASE 2"/>
    <property type="match status" value="1"/>
</dbReference>
<dbReference type="Proteomes" id="UP000660262">
    <property type="component" value="Unassembled WGS sequence"/>
</dbReference>
<evidence type="ECO:0000256" key="10">
    <source>
        <dbReference type="ARBA" id="ARBA00023098"/>
    </source>
</evidence>
<reference evidence="14" key="1">
    <citation type="submission" date="2020-10" db="EMBL/GenBank/DDBJ databases">
        <title>Unveiling of a novel bifunctional photoreceptor, Dualchrome1, isolated from a cosmopolitan green alga.</title>
        <authorList>
            <person name="Suzuki S."/>
            <person name="Kawachi M."/>
        </authorList>
    </citation>
    <scope>NUCLEOTIDE SEQUENCE</scope>
    <source>
        <strain evidence="14">NIES 2893</strain>
    </source>
</reference>
<dbReference type="CDD" id="cd03506">
    <property type="entry name" value="Delta6-FADS-like"/>
    <property type="match status" value="1"/>
</dbReference>
<evidence type="ECO:0000313" key="14">
    <source>
        <dbReference type="EMBL" id="GHP04370.1"/>
    </source>
</evidence>
<proteinExistence type="inferred from homology"/>
<evidence type="ECO:0000256" key="4">
    <source>
        <dbReference type="ARBA" id="ARBA00022617"/>
    </source>
</evidence>
<keyword evidence="8" id="KW-0560">Oxidoreductase</keyword>
<dbReference type="GO" id="GO:0046872">
    <property type="term" value="F:metal ion binding"/>
    <property type="evidence" value="ECO:0007669"/>
    <property type="project" value="UniProtKB-KW"/>
</dbReference>
<evidence type="ECO:0000256" key="12">
    <source>
        <dbReference type="SAM" id="MobiDB-lite"/>
    </source>
</evidence>
<sequence length="613" mass="67756">MVAAASTSPLMEAPAPLVKEGVPAAEGVVAELPSVDLDDLAAGRSRKTTVTGARASKKGPGKDALMRSPSPPARSQGKLLESSSVGGKKKKSFVDNNKKVSQNRNDDDDDVLITQAELALHDSPASSWIAIDGDVYDVTAFLARHPGGPRTLLATAGRDASESFRLMHPEKVRKMLPSFRIGTLVRGNQDNKKGEDDSVEVDETAQAFHDLDREFEKWGWYEKEPVYYAALLARLAVLLGTSITLLVHEQSPAIVRLFGAVLLGVFWQQVAFVGHDCGHNSVMRDRGSEFWLGIVVGNLLNGIDIDWWKSTHNVHHVAVNSVHYDPDIQHLPVLALDERFCDGENYSFYHMRFMPFDAISRAITRYQHVYFYPLMAVARFNLYVQSLCHIALQHYHAFLATPTKAPKSSKVTSVAKRSPRQELAPAPAPEPEFEHSALAPRPAAPAPASSVPNAIVSKTHLIARLLTFMGYFAWVTAVMSQVPGAELRFACVLTSHVVCGLMLHTMISASHFSRDMYNGRPCAELTNWVKLQLSGTLNYATSRAWDWLYGGLQFQIEHHLYPRLSRRHLRAASTHVEALCSKLGLEYHAISFYEANREVIITLGQCAGATRSE</sequence>
<keyword evidence="7" id="KW-1133">Transmembrane helix</keyword>
<dbReference type="PRINTS" id="PR00363">
    <property type="entry name" value="CYTOCHROMEB5"/>
</dbReference>
<dbReference type="InterPro" id="IPR036400">
    <property type="entry name" value="Cyt_B5-like_heme/steroid_sf"/>
</dbReference>
<evidence type="ECO:0000256" key="9">
    <source>
        <dbReference type="ARBA" id="ARBA00023004"/>
    </source>
</evidence>
<dbReference type="Gene3D" id="3.10.120.10">
    <property type="entry name" value="Cytochrome b5-like heme/steroid binding domain"/>
    <property type="match status" value="1"/>
</dbReference>
<keyword evidence="6" id="KW-0479">Metal-binding</keyword>
<keyword evidence="15" id="KW-1185">Reference proteome</keyword>